<reference key="1">
    <citation type="submission" date="2010-11" db="EMBL/GenBank/DDBJ databases">
        <title>The complete sequence of chromosome of Isophaera pallida ATCC 43644.</title>
        <authorList>
            <consortium name="US DOE Joint Genome Institute (JGI-PGF)"/>
            <person name="Lucas S."/>
            <person name="Copeland A."/>
            <person name="Lapidus A."/>
            <person name="Bruce D."/>
            <person name="Goodwin L."/>
            <person name="Pitluck S."/>
            <person name="Kyrpides N."/>
            <person name="Mavromatis K."/>
            <person name="Pagani I."/>
            <person name="Ivanova N."/>
            <person name="Saunders E."/>
            <person name="Brettin T."/>
            <person name="Detter J.C."/>
            <person name="Han C."/>
            <person name="Tapia R."/>
            <person name="Land M."/>
            <person name="Hauser L."/>
            <person name="Markowitz V."/>
            <person name="Cheng J.-F."/>
            <person name="Hugenholtz P."/>
            <person name="Woyke T."/>
            <person name="Wu D."/>
            <person name="Eisen J.A."/>
        </authorList>
    </citation>
    <scope>NUCLEOTIDE SEQUENCE</scope>
    <source>
        <strain>ATCC 43644</strain>
    </source>
</reference>
<dbReference type="KEGG" id="ipa:Isop_0603"/>
<reference evidence="4 5" key="2">
    <citation type="journal article" date="2011" name="Stand. Genomic Sci.">
        <title>Complete genome sequence of Isosphaera pallida type strain (IS1B).</title>
        <authorList>
            <consortium name="US DOE Joint Genome Institute (JGI-PGF)"/>
            <person name="Goker M."/>
            <person name="Cleland D."/>
            <person name="Saunders E."/>
            <person name="Lapidus A."/>
            <person name="Nolan M."/>
            <person name="Lucas S."/>
            <person name="Hammon N."/>
            <person name="Deshpande S."/>
            <person name="Cheng J.F."/>
            <person name="Tapia R."/>
            <person name="Han C."/>
            <person name="Goodwin L."/>
            <person name="Pitluck S."/>
            <person name="Liolios K."/>
            <person name="Pagani I."/>
            <person name="Ivanova N."/>
            <person name="Mavromatis K."/>
            <person name="Pati A."/>
            <person name="Chen A."/>
            <person name="Palaniappan K."/>
            <person name="Land M."/>
            <person name="Hauser L."/>
            <person name="Chang Y.J."/>
            <person name="Jeffries C.D."/>
            <person name="Detter J.C."/>
            <person name="Beck B."/>
            <person name="Woyke T."/>
            <person name="Bristow J."/>
            <person name="Eisen J.A."/>
            <person name="Markowitz V."/>
            <person name="Hugenholtz P."/>
            <person name="Kyrpides N.C."/>
            <person name="Klenk H.P."/>
        </authorList>
    </citation>
    <scope>NUCLEOTIDE SEQUENCE [LARGE SCALE GENOMIC DNA]</scope>
    <source>
        <strain evidence="5">ATCC 43644 / DSM 9630 / IS1B</strain>
    </source>
</reference>
<dbReference type="GO" id="GO:0004045">
    <property type="term" value="F:peptidyl-tRNA hydrolase activity"/>
    <property type="evidence" value="ECO:0007669"/>
    <property type="project" value="TreeGrafter"/>
</dbReference>
<dbReference type="GO" id="GO:0043022">
    <property type="term" value="F:ribosome binding"/>
    <property type="evidence" value="ECO:0007669"/>
    <property type="project" value="TreeGrafter"/>
</dbReference>
<comment type="similarity">
    <text evidence="1">Belongs to the prokaryotic/mitochondrial release factor family.</text>
</comment>
<sequence>MGWVAINDRVGIRKEEVTFEFIRSSGPGGQNVNKVATAVRLRFNVVESPSLSEEVKSRLLGLVGRRVGTDGVLVITAQAERTQEANRRVALSWLIDLVRLACVRPEVRRPTRPTAGSQRRRLESKRAHARIKRERRGVVGEE</sequence>
<dbReference type="PANTHER" id="PTHR47814:SF1">
    <property type="entry name" value="PEPTIDYL-TRNA HYDROLASE ARFB"/>
    <property type="match status" value="1"/>
</dbReference>
<dbReference type="PANTHER" id="PTHR47814">
    <property type="entry name" value="PEPTIDYL-TRNA HYDROLASE ARFB"/>
    <property type="match status" value="1"/>
</dbReference>
<evidence type="ECO:0000256" key="2">
    <source>
        <dbReference type="SAM" id="MobiDB-lite"/>
    </source>
</evidence>
<name>E8R0L1_ISOPI</name>
<dbReference type="PROSITE" id="PS00745">
    <property type="entry name" value="RF_PROK_I"/>
    <property type="match status" value="1"/>
</dbReference>
<protein>
    <submittedName>
        <fullName evidence="4">Class I peptide chain release factor</fullName>
    </submittedName>
</protein>
<dbReference type="Pfam" id="PF00472">
    <property type="entry name" value="RF-1"/>
    <property type="match status" value="1"/>
</dbReference>
<dbReference type="InterPro" id="IPR000352">
    <property type="entry name" value="Pep_chain_release_fac_I"/>
</dbReference>
<dbReference type="NCBIfam" id="NF006718">
    <property type="entry name" value="PRK09256.1"/>
    <property type="match status" value="1"/>
</dbReference>
<dbReference type="RefSeq" id="WP_013563485.1">
    <property type="nucleotide sequence ID" value="NC_014962.1"/>
</dbReference>
<gene>
    <name evidence="4" type="ordered locus">Isop_0603</name>
</gene>
<dbReference type="GO" id="GO:0003747">
    <property type="term" value="F:translation release factor activity"/>
    <property type="evidence" value="ECO:0007669"/>
    <property type="project" value="InterPro"/>
</dbReference>
<feature type="domain" description="Prokaryotic-type class I peptide chain release factors" evidence="3">
    <location>
        <begin position="23"/>
        <end position="39"/>
    </location>
</feature>
<dbReference type="HOGENOM" id="CLU_089470_3_2_0"/>
<evidence type="ECO:0000259" key="3">
    <source>
        <dbReference type="PROSITE" id="PS00745"/>
    </source>
</evidence>
<dbReference type="InterPro" id="IPR045853">
    <property type="entry name" value="Pep_chain_release_fac_I_sf"/>
</dbReference>
<dbReference type="Proteomes" id="UP000008631">
    <property type="component" value="Chromosome"/>
</dbReference>
<organism evidence="4 5">
    <name type="scientific">Isosphaera pallida (strain ATCC 43644 / DSM 9630 / IS1B)</name>
    <dbReference type="NCBI Taxonomy" id="575540"/>
    <lineage>
        <taxon>Bacteria</taxon>
        <taxon>Pseudomonadati</taxon>
        <taxon>Planctomycetota</taxon>
        <taxon>Planctomycetia</taxon>
        <taxon>Isosphaerales</taxon>
        <taxon>Isosphaeraceae</taxon>
        <taxon>Isosphaera</taxon>
    </lineage>
</organism>
<dbReference type="FunCoup" id="E8R0L1">
    <property type="interactions" value="300"/>
</dbReference>
<dbReference type="GO" id="GO:0072344">
    <property type="term" value="P:rescue of stalled ribosome"/>
    <property type="evidence" value="ECO:0007669"/>
    <property type="project" value="TreeGrafter"/>
</dbReference>
<feature type="region of interest" description="Disordered" evidence="2">
    <location>
        <begin position="108"/>
        <end position="142"/>
    </location>
</feature>
<evidence type="ECO:0000313" key="5">
    <source>
        <dbReference type="Proteomes" id="UP000008631"/>
    </source>
</evidence>
<evidence type="ECO:0000256" key="1">
    <source>
        <dbReference type="ARBA" id="ARBA00010835"/>
    </source>
</evidence>
<dbReference type="OrthoDB" id="9815709at2"/>
<dbReference type="eggNOG" id="COG1186">
    <property type="taxonomic scope" value="Bacteria"/>
</dbReference>
<dbReference type="InParanoid" id="E8R0L1"/>
<dbReference type="SUPFAM" id="SSF75620">
    <property type="entry name" value="Release factor"/>
    <property type="match status" value="1"/>
</dbReference>
<dbReference type="AlphaFoldDB" id="E8R0L1"/>
<proteinExistence type="inferred from homology"/>
<dbReference type="STRING" id="575540.Isop_0603"/>
<keyword evidence="5" id="KW-1185">Reference proteome</keyword>
<evidence type="ECO:0000313" key="4">
    <source>
        <dbReference type="EMBL" id="ADV61196.1"/>
    </source>
</evidence>
<dbReference type="EMBL" id="CP002353">
    <property type="protein sequence ID" value="ADV61196.1"/>
    <property type="molecule type" value="Genomic_DNA"/>
</dbReference>
<accession>E8R0L1</accession>
<dbReference type="Gene3D" id="3.30.160.20">
    <property type="match status" value="1"/>
</dbReference>